<keyword evidence="9" id="KW-0862">Zinc</keyword>
<dbReference type="SUPFAM" id="SSF48452">
    <property type="entry name" value="TPR-like"/>
    <property type="match status" value="1"/>
</dbReference>
<dbReference type="GO" id="GO:0005634">
    <property type="term" value="C:nucleus"/>
    <property type="evidence" value="ECO:0007669"/>
    <property type="project" value="UniProtKB-SubCell"/>
</dbReference>
<dbReference type="GO" id="GO:0008168">
    <property type="term" value="F:methyltransferase activity"/>
    <property type="evidence" value="ECO:0007669"/>
    <property type="project" value="UniProtKB-KW"/>
</dbReference>
<evidence type="ECO:0000256" key="2">
    <source>
        <dbReference type="ARBA" id="ARBA00004496"/>
    </source>
</evidence>
<dbReference type="CTD" id="114826"/>
<dbReference type="Pfam" id="PF01753">
    <property type="entry name" value="zf-MYND"/>
    <property type="match status" value="1"/>
</dbReference>
<dbReference type="GO" id="GO:0008270">
    <property type="term" value="F:zinc ion binding"/>
    <property type="evidence" value="ECO:0007669"/>
    <property type="project" value="UniProtKB-KW"/>
</dbReference>
<evidence type="ECO:0000256" key="1">
    <source>
        <dbReference type="ARBA" id="ARBA00004123"/>
    </source>
</evidence>
<evidence type="ECO:0000256" key="10">
    <source>
        <dbReference type="ARBA" id="ARBA00023242"/>
    </source>
</evidence>
<evidence type="ECO:0000259" key="16">
    <source>
        <dbReference type="PROSITE" id="PS50280"/>
    </source>
</evidence>
<evidence type="ECO:0000256" key="6">
    <source>
        <dbReference type="ARBA" id="ARBA00022691"/>
    </source>
</evidence>
<feature type="domain" description="SET" evidence="16">
    <location>
        <begin position="232"/>
        <end position="553"/>
    </location>
</feature>
<protein>
    <recommendedName>
        <fullName evidence="13">Protein-lysine N-methyltransferase SMYD4</fullName>
    </recommendedName>
    <alternativeName>
        <fullName evidence="14">SET and MYND domain-containing protein 4</fullName>
    </alternativeName>
</protein>
<keyword evidence="5" id="KW-0808">Transferase</keyword>
<keyword evidence="8 15" id="KW-0863">Zinc-finger</keyword>
<dbReference type="InterPro" id="IPR046341">
    <property type="entry name" value="SET_dom_sf"/>
</dbReference>
<dbReference type="RefSeq" id="XP_054857255.1">
    <property type="nucleotide sequence ID" value="XM_055001280.1"/>
</dbReference>
<dbReference type="GO" id="GO:0042826">
    <property type="term" value="F:histone deacetylase binding"/>
    <property type="evidence" value="ECO:0007669"/>
    <property type="project" value="TreeGrafter"/>
</dbReference>
<dbReference type="SUPFAM" id="SSF82199">
    <property type="entry name" value="SET domain"/>
    <property type="match status" value="1"/>
</dbReference>
<evidence type="ECO:0000259" key="17">
    <source>
        <dbReference type="PROSITE" id="PS50865"/>
    </source>
</evidence>
<evidence type="ECO:0000256" key="15">
    <source>
        <dbReference type="PROSITE-ProRule" id="PRU00134"/>
    </source>
</evidence>
<evidence type="ECO:0000256" key="9">
    <source>
        <dbReference type="ARBA" id="ARBA00022833"/>
    </source>
</evidence>
<dbReference type="PANTHER" id="PTHR46165">
    <property type="entry name" value="SET AND MYND DOMAIN-CONTAINING PROTEIN 4"/>
    <property type="match status" value="1"/>
</dbReference>
<gene>
    <name evidence="19" type="primary">SMYD4</name>
</gene>
<evidence type="ECO:0000313" key="19">
    <source>
        <dbReference type="RefSeq" id="XP_054857255.1"/>
    </source>
</evidence>
<keyword evidence="18" id="KW-1185">Reference proteome</keyword>
<dbReference type="AlphaFoldDB" id="A0AA97LJ17"/>
<evidence type="ECO:0000313" key="18">
    <source>
        <dbReference type="Proteomes" id="UP001190640"/>
    </source>
</evidence>
<dbReference type="SUPFAM" id="SSF144232">
    <property type="entry name" value="HIT/MYND zinc finger-like"/>
    <property type="match status" value="1"/>
</dbReference>
<evidence type="ECO:0000256" key="7">
    <source>
        <dbReference type="ARBA" id="ARBA00022723"/>
    </source>
</evidence>
<evidence type="ECO:0000256" key="3">
    <source>
        <dbReference type="ARBA" id="ARBA00022490"/>
    </source>
</evidence>
<keyword evidence="6" id="KW-0949">S-adenosyl-L-methionine</keyword>
<dbReference type="PROSITE" id="PS01360">
    <property type="entry name" value="ZF_MYND_1"/>
    <property type="match status" value="1"/>
</dbReference>
<name>A0AA97LJ17_EUBMA</name>
<dbReference type="InterPro" id="IPR044421">
    <property type="entry name" value="SMYD4_SET"/>
</dbReference>
<evidence type="ECO:0000256" key="11">
    <source>
        <dbReference type="ARBA" id="ARBA00048985"/>
    </source>
</evidence>
<dbReference type="Gene3D" id="6.10.140.2220">
    <property type="match status" value="1"/>
</dbReference>
<dbReference type="GO" id="GO:0032259">
    <property type="term" value="P:methylation"/>
    <property type="evidence" value="ECO:0007669"/>
    <property type="project" value="UniProtKB-KW"/>
</dbReference>
<dbReference type="PROSITE" id="PS50280">
    <property type="entry name" value="SET"/>
    <property type="match status" value="1"/>
</dbReference>
<dbReference type="PANTHER" id="PTHR46165:SF2">
    <property type="entry name" value="SET AND MYND DOMAIN-CONTAINING PROTEIN 4"/>
    <property type="match status" value="1"/>
</dbReference>
<evidence type="ECO:0000256" key="5">
    <source>
        <dbReference type="ARBA" id="ARBA00022679"/>
    </source>
</evidence>
<dbReference type="InterPro" id="IPR011990">
    <property type="entry name" value="TPR-like_helical_dom_sf"/>
</dbReference>
<dbReference type="Gene3D" id="1.25.40.10">
    <property type="entry name" value="Tetratricopeptide repeat domain"/>
    <property type="match status" value="2"/>
</dbReference>
<dbReference type="GeneID" id="129344540"/>
<evidence type="ECO:0000256" key="14">
    <source>
        <dbReference type="ARBA" id="ARBA00093680"/>
    </source>
</evidence>
<dbReference type="CDD" id="cd10536">
    <property type="entry name" value="SET_SMYD4"/>
    <property type="match status" value="1"/>
</dbReference>
<dbReference type="InterPro" id="IPR002893">
    <property type="entry name" value="Znf_MYND"/>
</dbReference>
<evidence type="ECO:0000256" key="13">
    <source>
        <dbReference type="ARBA" id="ARBA00093635"/>
    </source>
</evidence>
<accession>A0AA97LJ17</accession>
<proteinExistence type="predicted"/>
<dbReference type="Pfam" id="PF00856">
    <property type="entry name" value="SET"/>
    <property type="match status" value="1"/>
</dbReference>
<dbReference type="GO" id="GO:0007507">
    <property type="term" value="P:heart development"/>
    <property type="evidence" value="ECO:0007669"/>
    <property type="project" value="TreeGrafter"/>
</dbReference>
<dbReference type="PROSITE" id="PS50865">
    <property type="entry name" value="ZF_MYND_2"/>
    <property type="match status" value="1"/>
</dbReference>
<sequence length="788" mass="86795">MDLPVEKWKLYAKQKWTSLEPALKEKLCPALSLRDCFLLFSPLFQSEDEEYLYSLARNYCVKKDPSMVLLYKAEGNERFRKKEYRTAGMLYSKALAHTEVSTPERAVCYANRSAALFHLDQFEVCLEDIGRALEKGCSHGLYPKIMLRKAECLLSLGRPQEAAEALCSLESKMSAEQSLAADSSQMLLNKLGQLKAKACQGSSFVRPPALPSRTQKGLEPWEENNWISCASAAVRLSVSPSKGRYLAAARDILPGETLVREEAFVSVLCPGEILLLRGSADTTLDEPSDNEDLNCHHCLRRLLASVPCQGCSYAKYCSQTCAQLAWKNYHRIECSLGGLLLTLGVFCHVAFRAILVAGFAEVNTLTRQSCGDDLGEADVAKVSASKEQDLASVPGCDVDGRYRSSYRAVFNLLPHTEKQSPEFLFLCSLSIAALCQRLEDAHLAALVCGKSISESQEGAKAAELKNLGEAMLKHMLQLRCNAQAVTTLRESGSGDKPVASSEQVRLAVGLFPVVSLLNHSCDPNTSVTFKSTTAEVRALQPIAQGQEILHCYGPHKCRMGVAERRKELLSQYFFECQCLPCRSERGSSSQRSASQHGVFRCPACQAPLQGEGMLHCSREACKVQISEDRLQHQLHELQQLTKTALELLDNSQPDRSVKLLLRCRLEARRLLSPEHLMVGEMEDHLAQAYVTLGKWQEAAGHLHSSIQVVEAHYGPSSIEVGQELFKLAQVLFNGCAVPEALCIIRKAERILSVHLGPQGGQVQELQEMQACLEESLGASTAAGGRLLS</sequence>
<evidence type="ECO:0000256" key="12">
    <source>
        <dbReference type="ARBA" id="ARBA00093423"/>
    </source>
</evidence>
<comment type="function">
    <text evidence="12">Protein-lysine N-methyltransferase. Monomethylates PRMT5, modulating its transcriptional activity. May also act as a histone methyltransferase. Plays a critical role in cardiac development. Acts as a key epigenetic regulator of gene expression during cardiac development via its dual activities as a methyltransferase and negative regulator of HDAC1.</text>
</comment>
<keyword evidence="10" id="KW-0539">Nucleus</keyword>
<keyword evidence="3" id="KW-0963">Cytoplasm</keyword>
<dbReference type="InterPro" id="IPR052097">
    <property type="entry name" value="SET-MYND_domain_protein"/>
</dbReference>
<organism evidence="18 19">
    <name type="scientific">Eublepharis macularius</name>
    <name type="common">Leopard gecko</name>
    <name type="synonym">Cyrtodactylus macularius</name>
    <dbReference type="NCBI Taxonomy" id="481883"/>
    <lineage>
        <taxon>Eukaryota</taxon>
        <taxon>Metazoa</taxon>
        <taxon>Chordata</taxon>
        <taxon>Craniata</taxon>
        <taxon>Vertebrata</taxon>
        <taxon>Euteleostomi</taxon>
        <taxon>Lepidosauria</taxon>
        <taxon>Squamata</taxon>
        <taxon>Bifurcata</taxon>
        <taxon>Gekkota</taxon>
        <taxon>Eublepharidae</taxon>
        <taxon>Eublepharinae</taxon>
        <taxon>Eublepharis</taxon>
    </lineage>
</organism>
<dbReference type="Proteomes" id="UP001190640">
    <property type="component" value="Chromosome 17"/>
</dbReference>
<dbReference type="Gene3D" id="2.170.270.10">
    <property type="entry name" value="SET domain"/>
    <property type="match status" value="2"/>
</dbReference>
<dbReference type="GO" id="GO:0005737">
    <property type="term" value="C:cytoplasm"/>
    <property type="evidence" value="ECO:0007669"/>
    <property type="project" value="UniProtKB-SubCell"/>
</dbReference>
<keyword evidence="4" id="KW-0489">Methyltransferase</keyword>
<comment type="catalytic activity">
    <reaction evidence="11">
        <text>L-lysyl-[protein] + S-adenosyl-L-methionine = N(6)-methyl-L-lysyl-[protein] + S-adenosyl-L-homocysteine + H(+)</text>
        <dbReference type="Rhea" id="RHEA:51736"/>
        <dbReference type="Rhea" id="RHEA-COMP:9752"/>
        <dbReference type="Rhea" id="RHEA-COMP:13053"/>
        <dbReference type="ChEBI" id="CHEBI:15378"/>
        <dbReference type="ChEBI" id="CHEBI:29969"/>
        <dbReference type="ChEBI" id="CHEBI:57856"/>
        <dbReference type="ChEBI" id="CHEBI:59789"/>
        <dbReference type="ChEBI" id="CHEBI:61929"/>
    </reaction>
</comment>
<feature type="domain" description="MYND-type" evidence="17">
    <location>
        <begin position="295"/>
        <end position="334"/>
    </location>
</feature>
<dbReference type="KEGG" id="emc:129344540"/>
<keyword evidence="7" id="KW-0479">Metal-binding</keyword>
<comment type="subcellular location">
    <subcellularLocation>
        <location evidence="2">Cytoplasm</location>
    </subcellularLocation>
    <subcellularLocation>
        <location evidence="1">Nucleus</location>
    </subcellularLocation>
</comment>
<evidence type="ECO:0000256" key="8">
    <source>
        <dbReference type="ARBA" id="ARBA00022771"/>
    </source>
</evidence>
<dbReference type="InterPro" id="IPR001214">
    <property type="entry name" value="SET_dom"/>
</dbReference>
<reference evidence="19" key="1">
    <citation type="submission" date="2025-08" db="UniProtKB">
        <authorList>
            <consortium name="RefSeq"/>
        </authorList>
    </citation>
    <scope>IDENTIFICATION</scope>
    <source>
        <tissue evidence="19">Blood</tissue>
    </source>
</reference>
<evidence type="ECO:0000256" key="4">
    <source>
        <dbReference type="ARBA" id="ARBA00022603"/>
    </source>
</evidence>